<dbReference type="AlphaFoldDB" id="A0A918EHC9"/>
<organism evidence="1 2">
    <name type="scientific">Saccharothrix coeruleofusca</name>
    <dbReference type="NCBI Taxonomy" id="33919"/>
    <lineage>
        <taxon>Bacteria</taxon>
        <taxon>Bacillati</taxon>
        <taxon>Actinomycetota</taxon>
        <taxon>Actinomycetes</taxon>
        <taxon>Pseudonocardiales</taxon>
        <taxon>Pseudonocardiaceae</taxon>
        <taxon>Saccharothrix</taxon>
    </lineage>
</organism>
<name>A0A918EHC9_9PSEU</name>
<evidence type="ECO:0000313" key="2">
    <source>
        <dbReference type="Proteomes" id="UP000639606"/>
    </source>
</evidence>
<protein>
    <submittedName>
        <fullName evidence="1">Uncharacterized protein</fullName>
    </submittedName>
</protein>
<comment type="caution">
    <text evidence="1">The sequence shown here is derived from an EMBL/GenBank/DDBJ whole genome shotgun (WGS) entry which is preliminary data.</text>
</comment>
<proteinExistence type="predicted"/>
<reference evidence="1" key="1">
    <citation type="journal article" date="2014" name="Int. J. Syst. Evol. Microbiol.">
        <title>Complete genome sequence of Corynebacterium casei LMG S-19264T (=DSM 44701T), isolated from a smear-ripened cheese.</title>
        <authorList>
            <consortium name="US DOE Joint Genome Institute (JGI-PGF)"/>
            <person name="Walter F."/>
            <person name="Albersmeier A."/>
            <person name="Kalinowski J."/>
            <person name="Ruckert C."/>
        </authorList>
    </citation>
    <scope>NUCLEOTIDE SEQUENCE</scope>
    <source>
        <strain evidence="1">JCM 3313</strain>
    </source>
</reference>
<reference evidence="1" key="2">
    <citation type="submission" date="2020-09" db="EMBL/GenBank/DDBJ databases">
        <authorList>
            <person name="Sun Q."/>
            <person name="Ohkuma M."/>
        </authorList>
    </citation>
    <scope>NUCLEOTIDE SEQUENCE</scope>
    <source>
        <strain evidence="1">JCM 3313</strain>
    </source>
</reference>
<dbReference type="Proteomes" id="UP000639606">
    <property type="component" value="Unassembled WGS sequence"/>
</dbReference>
<gene>
    <name evidence="1" type="ORF">GCM10010185_63090</name>
</gene>
<dbReference type="EMBL" id="BMRG01000020">
    <property type="protein sequence ID" value="GGP80592.1"/>
    <property type="molecule type" value="Genomic_DNA"/>
</dbReference>
<evidence type="ECO:0000313" key="1">
    <source>
        <dbReference type="EMBL" id="GGP80592.1"/>
    </source>
</evidence>
<accession>A0A918EHC9</accession>
<sequence length="81" mass="8783">MDVVHGGMWAVLGDESRIKIKPEPDGNGAEVTFFGSFEISLSMSESTLTRFRDLCAKALRDAPAFEEDAEPSWTHPAAPSA</sequence>
<dbReference type="RefSeq" id="WP_189226979.1">
    <property type="nucleotide sequence ID" value="NZ_BMRG01000020.1"/>
</dbReference>
<keyword evidence="2" id="KW-1185">Reference proteome</keyword>